<evidence type="ECO:0000256" key="2">
    <source>
        <dbReference type="PROSITE-ProRule" id="PRU00191"/>
    </source>
</evidence>
<dbReference type="Pfam" id="PF00017">
    <property type="entry name" value="SH2"/>
    <property type="match status" value="1"/>
</dbReference>
<dbReference type="STRING" id="246437.L9KWS2"/>
<dbReference type="SUPFAM" id="SSF55550">
    <property type="entry name" value="SH2 domain"/>
    <property type="match status" value="1"/>
</dbReference>
<accession>L9KWS2</accession>
<dbReference type="InParanoid" id="L9KWS2"/>
<evidence type="ECO:0000256" key="1">
    <source>
        <dbReference type="ARBA" id="ARBA00022999"/>
    </source>
</evidence>
<gene>
    <name evidence="5" type="ORF">TREES_T100005352</name>
</gene>
<dbReference type="GO" id="GO:0035556">
    <property type="term" value="P:intracellular signal transduction"/>
    <property type="evidence" value="ECO:0007669"/>
    <property type="project" value="TreeGrafter"/>
</dbReference>
<dbReference type="InterPro" id="IPR051751">
    <property type="entry name" value="Immunoreceptor_sig_adapters"/>
</dbReference>
<evidence type="ECO:0000259" key="4">
    <source>
        <dbReference type="PROSITE" id="PS50001"/>
    </source>
</evidence>
<sequence length="324" mass="35562">MWSYRAQHPCMKAQEEEEEDKYELPPCEAMLLNLAPAQLPGSEGDSLYLDRPGPQGPSKPPPARPLPARGRGLPFPFPTAPTPGYHFPLKRTKSPQETVKQGPVFGRPERGVPFRAVPGPPEKPEEDTYLECKPEPDPGSTQTQSSRVLVPPVPLSRTSVVARRPVSQGAAEATSKTKLYNVLPPAAKKPPLLSVVPTGSVSAAQEAGLLGQTWYSDNCDRHAVERVLLRLQKDGAYTVRPSSGPQGSQRFTLAVLLRGRVFNIPIRQLDGGRHYALGREGRSHEETFSSVPAMIQHYKQHPLPLVDRQSGSRELTCLLFPTKP</sequence>
<dbReference type="GO" id="GO:0007169">
    <property type="term" value="P:cell surface receptor protein tyrosine kinase signaling pathway"/>
    <property type="evidence" value="ECO:0007669"/>
    <property type="project" value="TreeGrafter"/>
</dbReference>
<dbReference type="eggNOG" id="ENOG502SCFD">
    <property type="taxonomic scope" value="Eukaryota"/>
</dbReference>
<feature type="domain" description="SH2" evidence="4">
    <location>
        <begin position="214"/>
        <end position="322"/>
    </location>
</feature>
<feature type="compositionally biased region" description="Pro residues" evidence="3">
    <location>
        <begin position="54"/>
        <end position="65"/>
    </location>
</feature>
<dbReference type="InterPro" id="IPR000980">
    <property type="entry name" value="SH2"/>
</dbReference>
<keyword evidence="1 2" id="KW-0727">SH2 domain</keyword>
<reference evidence="6" key="1">
    <citation type="submission" date="2012-07" db="EMBL/GenBank/DDBJ databases">
        <title>Genome of the Chinese tree shrew, a rising model animal genetically related to primates.</title>
        <authorList>
            <person name="Zhang G."/>
            <person name="Fan Y."/>
            <person name="Yao Y."/>
            <person name="Huang Z."/>
        </authorList>
    </citation>
    <scope>NUCLEOTIDE SEQUENCE [LARGE SCALE GENOMIC DNA]</scope>
</reference>
<dbReference type="SMART" id="SM00252">
    <property type="entry name" value="SH2"/>
    <property type="match status" value="1"/>
</dbReference>
<evidence type="ECO:0000313" key="5">
    <source>
        <dbReference type="EMBL" id="ELW65607.1"/>
    </source>
</evidence>
<organism evidence="5 6">
    <name type="scientific">Tupaia chinensis</name>
    <name type="common">Chinese tree shrew</name>
    <name type="synonym">Tupaia belangeri chinensis</name>
    <dbReference type="NCBI Taxonomy" id="246437"/>
    <lineage>
        <taxon>Eukaryota</taxon>
        <taxon>Metazoa</taxon>
        <taxon>Chordata</taxon>
        <taxon>Craniata</taxon>
        <taxon>Vertebrata</taxon>
        <taxon>Euteleostomi</taxon>
        <taxon>Mammalia</taxon>
        <taxon>Eutheria</taxon>
        <taxon>Euarchontoglires</taxon>
        <taxon>Scandentia</taxon>
        <taxon>Tupaiidae</taxon>
        <taxon>Tupaia</taxon>
    </lineage>
</organism>
<name>L9KWS2_TUPCH</name>
<feature type="region of interest" description="Disordered" evidence="3">
    <location>
        <begin position="35"/>
        <end position="128"/>
    </location>
</feature>
<dbReference type="EMBL" id="KB320680">
    <property type="protein sequence ID" value="ELW65607.1"/>
    <property type="molecule type" value="Genomic_DNA"/>
</dbReference>
<dbReference type="FunFam" id="3.30.505.10:FF:000016">
    <property type="entry name" value="B-cell linker protein isoform 2"/>
    <property type="match status" value="1"/>
</dbReference>
<keyword evidence="6" id="KW-1185">Reference proteome</keyword>
<protein>
    <submittedName>
        <fullName evidence="5">SH2 domain-containing protein 6</fullName>
    </submittedName>
</protein>
<dbReference type="InterPro" id="IPR036860">
    <property type="entry name" value="SH2_dom_sf"/>
</dbReference>
<dbReference type="PANTHER" id="PTHR14098:SF16">
    <property type="entry name" value="SH2 DOMAIN-CONTAINING PROTEIN 6"/>
    <property type="match status" value="1"/>
</dbReference>
<evidence type="ECO:0000256" key="3">
    <source>
        <dbReference type="SAM" id="MobiDB-lite"/>
    </source>
</evidence>
<proteinExistence type="predicted"/>
<dbReference type="PANTHER" id="PTHR14098">
    <property type="entry name" value="SH2 DOMAIN CONTAINING PROTEIN"/>
    <property type="match status" value="1"/>
</dbReference>
<feature type="region of interest" description="Disordered" evidence="3">
    <location>
        <begin position="1"/>
        <end position="22"/>
    </location>
</feature>
<evidence type="ECO:0000313" key="6">
    <source>
        <dbReference type="Proteomes" id="UP000011518"/>
    </source>
</evidence>
<reference evidence="6" key="2">
    <citation type="journal article" date="2013" name="Nat. Commun.">
        <title>Genome of the Chinese tree shrew.</title>
        <authorList>
            <person name="Fan Y."/>
            <person name="Huang Z.Y."/>
            <person name="Cao C.C."/>
            <person name="Chen C.S."/>
            <person name="Chen Y.X."/>
            <person name="Fan D.D."/>
            <person name="He J."/>
            <person name="Hou H.L."/>
            <person name="Hu L."/>
            <person name="Hu X.T."/>
            <person name="Jiang X.T."/>
            <person name="Lai R."/>
            <person name="Lang Y.S."/>
            <person name="Liang B."/>
            <person name="Liao S.G."/>
            <person name="Mu D."/>
            <person name="Ma Y.Y."/>
            <person name="Niu Y.Y."/>
            <person name="Sun X.Q."/>
            <person name="Xia J.Q."/>
            <person name="Xiao J."/>
            <person name="Xiong Z.Q."/>
            <person name="Xu L."/>
            <person name="Yang L."/>
            <person name="Zhang Y."/>
            <person name="Zhao W."/>
            <person name="Zhao X.D."/>
            <person name="Zheng Y.T."/>
            <person name="Zhou J.M."/>
            <person name="Zhu Y.B."/>
            <person name="Zhang G.J."/>
            <person name="Wang J."/>
            <person name="Yao Y.G."/>
        </authorList>
    </citation>
    <scope>NUCLEOTIDE SEQUENCE [LARGE SCALE GENOMIC DNA]</scope>
</reference>
<dbReference type="AlphaFoldDB" id="L9KWS2"/>
<dbReference type="PROSITE" id="PS50001">
    <property type="entry name" value="SH2"/>
    <property type="match status" value="1"/>
</dbReference>
<dbReference type="Gene3D" id="3.30.505.10">
    <property type="entry name" value="SH2 domain"/>
    <property type="match status" value="1"/>
</dbReference>
<dbReference type="Proteomes" id="UP000011518">
    <property type="component" value="Unassembled WGS sequence"/>
</dbReference>
<dbReference type="GO" id="GO:0005737">
    <property type="term" value="C:cytoplasm"/>
    <property type="evidence" value="ECO:0007669"/>
    <property type="project" value="UniProtKB-ARBA"/>
</dbReference>